<reference evidence="6 7" key="1">
    <citation type="submission" date="2020-05" db="EMBL/GenBank/DDBJ databases">
        <title>Distinct polysaccharide utilization as determinants for interspecies competition between intestinal Prevotella spp.</title>
        <authorList>
            <person name="Galvez E.J.C."/>
            <person name="Iljazovic A."/>
            <person name="Strowig T."/>
        </authorList>
    </citation>
    <scope>NUCLEOTIDE SEQUENCE [LARGE SCALE GENOMIC DNA]</scope>
    <source>
        <strain evidence="6 7">PMUR</strain>
    </source>
</reference>
<accession>A0ABX2AP60</accession>
<dbReference type="InterPro" id="IPR020575">
    <property type="entry name" value="Hsp90_N"/>
</dbReference>
<evidence type="ECO:0000313" key="6">
    <source>
        <dbReference type="EMBL" id="NPD91960.1"/>
    </source>
</evidence>
<protein>
    <recommendedName>
        <fullName evidence="5">HD-CE domain-containing protein</fullName>
    </recommendedName>
</protein>
<keyword evidence="7" id="KW-1185">Reference proteome</keyword>
<comment type="caution">
    <text evidence="6">The sequence shown here is derived from an EMBL/GenBank/DDBJ whole genome shotgun (WGS) entry which is preliminary data.</text>
</comment>
<dbReference type="PANTHER" id="PTHR11528">
    <property type="entry name" value="HEAT SHOCK PROTEIN 90 FAMILY MEMBER"/>
    <property type="match status" value="1"/>
</dbReference>
<evidence type="ECO:0000256" key="4">
    <source>
        <dbReference type="ARBA" id="ARBA00023186"/>
    </source>
</evidence>
<dbReference type="InterPro" id="IPR036890">
    <property type="entry name" value="HATPase_C_sf"/>
</dbReference>
<keyword evidence="2" id="KW-0547">Nucleotide-binding</keyword>
<dbReference type="InterPro" id="IPR001404">
    <property type="entry name" value="Hsp90_fam"/>
</dbReference>
<proteinExistence type="inferred from homology"/>
<dbReference type="EMBL" id="JABKKF010000004">
    <property type="protein sequence ID" value="NPD91960.1"/>
    <property type="molecule type" value="Genomic_DNA"/>
</dbReference>
<evidence type="ECO:0000256" key="2">
    <source>
        <dbReference type="ARBA" id="ARBA00022741"/>
    </source>
</evidence>
<name>A0ABX2AP60_9BACT</name>
<sequence>MAMSHIISVLKQRASINPDSLDNRLYLLAQRVIELSTEHQKRVIKIMPEFDLHDSTHLEKVEENIALLLGDALLTELSSVELFLLLAASFLHDCGMAPADWELSLMEMTEGYDSHASSIKSISNDGRRPFTFREAKEFIDNNKQDLYNSFDDIKNWYFAPDNENDLKDSLSEMLIEYQAFRNGYINIINEAVKNDTFEALNHSIRVDFIRTSHHRKSAKYVKNLQKVAIDILGEVWIHRLFSDLADICMSHGEDIEFMRKLKKDVKYIGLDMANLQFISMMLRLGDIIHYSSDRAPSILRNAMSFQSEYSKNEWLNKIGLNYTIKDGVITFMASCQTPKDYYHLQDYLNWIDEEINNFDLLKRGWEPKYQININEVDRSNVDYDKSKFIPVKDKKFTLSQNKIIELLMGVKLYKDPFSSIRELYQNSLDACRCRLAIAEMSGQTLTGEIEFGLEQGNEGQFLYCKDNGIGMDEYIIENFLLKIGNSFYNSREFYRKQSQWGSTYTPVSQFGIGILSCFIIGSRIEIITKSIETHQCIVCCIDGAKENFYYKVPSREDEEQISESGTIVKVFLHSKYVKKINNTPIKKLGLVLQYKPNGVLTDDFVNYNPIYEIWETSIYHYLNDYINNVPSEITLQVRFSDNSTQIIMDKPFTLNIGDLGIEPEDQNFIDRVLQRGSFYEFNGSLVELQKHLKLYPIHIKTESIEYNSIMALPLPGMQTFDKETLLFKLLEVQGSSISVDGISVEDRLSDRNEYYSRLRLNGSINYIGSIKPQLSVDRREIISLSSDYSEKYREVIEKYIIKIIEVAHRHIKLYNLSDNIDAVNLIWRYIFNRMGNAQSIFVNNLAKSELGNILWPSVKSLTGKDMTIRELLSLNEILLYQYNHAQLDYLSKMLVCALFISAENIEAINNTTIKITRNSENPIPETEDFWEYSRYLVPAVENDTFKEYDIISNLYPLVPKRLIDSLRYPDAVPNSNAVSVHAYSNCYNELFFQDARLVNPGIGIYTVDSNFGKSRDSYIHAFDNKKSKFQCMDFEESFPYGKSCTPYLAYISPSILTPRDNELLEPIKDLEPIYYEGVKNGWTLLVTNMDIDNIIICPGKVDRKTMISKISDEFWNQYNDWTFKFLDGTKMSKPDR</sequence>
<feature type="domain" description="HD-CE" evidence="5">
    <location>
        <begin position="47"/>
        <end position="357"/>
    </location>
</feature>
<dbReference type="PRINTS" id="PR00775">
    <property type="entry name" value="HEATSHOCK90"/>
</dbReference>
<gene>
    <name evidence="6" type="ORF">HPS56_06270</name>
</gene>
<keyword evidence="4" id="KW-0143">Chaperone</keyword>
<evidence type="ECO:0000256" key="3">
    <source>
        <dbReference type="ARBA" id="ARBA00022840"/>
    </source>
</evidence>
<dbReference type="SUPFAM" id="SSF55874">
    <property type="entry name" value="ATPase domain of HSP90 chaperone/DNA topoisomerase II/histidine kinase"/>
    <property type="match status" value="1"/>
</dbReference>
<dbReference type="Pfam" id="PF24391">
    <property type="entry name" value="HD-CE"/>
    <property type="match status" value="1"/>
</dbReference>
<comment type="similarity">
    <text evidence="1">Belongs to the heat shock protein 90 family.</text>
</comment>
<dbReference type="Proteomes" id="UP000714420">
    <property type="component" value="Unassembled WGS sequence"/>
</dbReference>
<evidence type="ECO:0000259" key="5">
    <source>
        <dbReference type="Pfam" id="PF24391"/>
    </source>
</evidence>
<dbReference type="InterPro" id="IPR056471">
    <property type="entry name" value="HD-CE"/>
</dbReference>
<keyword evidence="3" id="KW-0067">ATP-binding</keyword>
<evidence type="ECO:0000256" key="1">
    <source>
        <dbReference type="ARBA" id="ARBA00008239"/>
    </source>
</evidence>
<evidence type="ECO:0000313" key="7">
    <source>
        <dbReference type="Proteomes" id="UP000714420"/>
    </source>
</evidence>
<organism evidence="6 7">
    <name type="scientific">Xylanibacter muris</name>
    <dbReference type="NCBI Taxonomy" id="2736290"/>
    <lineage>
        <taxon>Bacteria</taxon>
        <taxon>Pseudomonadati</taxon>
        <taxon>Bacteroidota</taxon>
        <taxon>Bacteroidia</taxon>
        <taxon>Bacteroidales</taxon>
        <taxon>Prevotellaceae</taxon>
        <taxon>Xylanibacter</taxon>
    </lineage>
</organism>
<dbReference type="Gene3D" id="3.30.565.10">
    <property type="entry name" value="Histidine kinase-like ATPase, C-terminal domain"/>
    <property type="match status" value="1"/>
</dbReference>
<dbReference type="RefSeq" id="WP_172275298.1">
    <property type="nucleotide sequence ID" value="NZ_CASGMU010000003.1"/>
</dbReference>